<dbReference type="PANTHER" id="PTHR43617:SF20">
    <property type="entry name" value="N-ALPHA-ACETYLTRANSFERASE RIMI"/>
    <property type="match status" value="1"/>
</dbReference>
<dbReference type="Pfam" id="PF00583">
    <property type="entry name" value="Acetyltransf_1"/>
    <property type="match status" value="1"/>
</dbReference>
<dbReference type="InterPro" id="IPR050276">
    <property type="entry name" value="MshD_Acetyltransferase"/>
</dbReference>
<comment type="caution">
    <text evidence="3">The sequence shown here is derived from an EMBL/GenBank/DDBJ whole genome shotgun (WGS) entry which is preliminary data.</text>
</comment>
<reference evidence="3 4" key="1">
    <citation type="submission" date="2024-03" db="EMBL/GenBank/DDBJ databases">
        <title>Draft genome sequence of Pseudonocardia tropica JCM 19149.</title>
        <authorList>
            <person name="Butdee W."/>
            <person name="Duangmal K."/>
        </authorList>
    </citation>
    <scope>NUCLEOTIDE SEQUENCE [LARGE SCALE GENOMIC DNA]</scope>
    <source>
        <strain evidence="3 4">JCM 19149</strain>
    </source>
</reference>
<dbReference type="InterPro" id="IPR016181">
    <property type="entry name" value="Acyl_CoA_acyltransferase"/>
</dbReference>
<sequence length="195" mass="21334">MAVAITPYTPAHRRPVLALSVRAWEPVFPLIRAAVPGFVYESFYPRGWRERQTEDLGAVLDGEPENVDVAIVDGAVAGWVCTRLHPVDDMGEVYVLAVDPDHQRRGVGTALTDRACERVRAAGLRMVMAETGGDPGHAPARAAYEAYGFERWPVARYFRDLRGQDRAPTTARRRHGAPVPPGSEAAVEATTPSHP</sequence>
<protein>
    <submittedName>
        <fullName evidence="3">GNAT family N-acetyltransferase</fullName>
    </submittedName>
</protein>
<evidence type="ECO:0000259" key="2">
    <source>
        <dbReference type="PROSITE" id="PS51186"/>
    </source>
</evidence>
<organism evidence="3 4">
    <name type="scientific">Pseudonocardia tropica</name>
    <dbReference type="NCBI Taxonomy" id="681289"/>
    <lineage>
        <taxon>Bacteria</taxon>
        <taxon>Bacillati</taxon>
        <taxon>Actinomycetota</taxon>
        <taxon>Actinomycetes</taxon>
        <taxon>Pseudonocardiales</taxon>
        <taxon>Pseudonocardiaceae</taxon>
        <taxon>Pseudonocardia</taxon>
    </lineage>
</organism>
<dbReference type="Gene3D" id="3.40.630.30">
    <property type="match status" value="1"/>
</dbReference>
<proteinExistence type="predicted"/>
<name>A0ABV1JNP3_9PSEU</name>
<dbReference type="CDD" id="cd04301">
    <property type="entry name" value="NAT_SF"/>
    <property type="match status" value="1"/>
</dbReference>
<dbReference type="PROSITE" id="PS51186">
    <property type="entry name" value="GNAT"/>
    <property type="match status" value="1"/>
</dbReference>
<feature type="domain" description="N-acetyltransferase" evidence="2">
    <location>
        <begin position="3"/>
        <end position="168"/>
    </location>
</feature>
<feature type="region of interest" description="Disordered" evidence="1">
    <location>
        <begin position="163"/>
        <end position="195"/>
    </location>
</feature>
<evidence type="ECO:0000256" key="1">
    <source>
        <dbReference type="SAM" id="MobiDB-lite"/>
    </source>
</evidence>
<evidence type="ECO:0000313" key="4">
    <source>
        <dbReference type="Proteomes" id="UP001464923"/>
    </source>
</evidence>
<dbReference type="Proteomes" id="UP001464923">
    <property type="component" value="Unassembled WGS sequence"/>
</dbReference>
<dbReference type="PANTHER" id="PTHR43617">
    <property type="entry name" value="L-AMINO ACID N-ACETYLTRANSFERASE"/>
    <property type="match status" value="1"/>
</dbReference>
<evidence type="ECO:0000313" key="3">
    <source>
        <dbReference type="EMBL" id="MEQ3537555.1"/>
    </source>
</evidence>
<dbReference type="SUPFAM" id="SSF55729">
    <property type="entry name" value="Acyl-CoA N-acyltransferases (Nat)"/>
    <property type="match status" value="1"/>
</dbReference>
<dbReference type="InterPro" id="IPR000182">
    <property type="entry name" value="GNAT_dom"/>
</dbReference>
<gene>
    <name evidence="3" type="ORF">WHI96_01875</name>
</gene>
<dbReference type="RefSeq" id="WP_345648308.1">
    <property type="nucleotide sequence ID" value="NZ_BAABLY010000055.1"/>
</dbReference>
<keyword evidence="4" id="KW-1185">Reference proteome</keyword>
<accession>A0ABV1JNP3</accession>
<dbReference type="EMBL" id="JBEDNP010000001">
    <property type="protein sequence ID" value="MEQ3537555.1"/>
    <property type="molecule type" value="Genomic_DNA"/>
</dbReference>